<dbReference type="GO" id="GO:0003824">
    <property type="term" value="F:catalytic activity"/>
    <property type="evidence" value="ECO:0007669"/>
    <property type="project" value="InterPro"/>
</dbReference>
<proteinExistence type="predicted"/>
<dbReference type="eggNOG" id="COG2267">
    <property type="taxonomic scope" value="Bacteria"/>
</dbReference>
<dbReference type="Pfam" id="PF12697">
    <property type="entry name" value="Abhydrolase_6"/>
    <property type="match status" value="1"/>
</dbReference>
<dbReference type="EMBL" id="LT629701">
    <property type="protein sequence ID" value="SDN08245.1"/>
    <property type="molecule type" value="Genomic_DNA"/>
</dbReference>
<dbReference type="Proteomes" id="UP000183376">
    <property type="component" value="Chromosome I"/>
</dbReference>
<dbReference type="PRINTS" id="PR00111">
    <property type="entry name" value="ABHYDROLASE"/>
</dbReference>
<dbReference type="Gene3D" id="3.40.50.1820">
    <property type="entry name" value="alpha/beta hydrolase"/>
    <property type="match status" value="1"/>
</dbReference>
<protein>
    <submittedName>
        <fullName evidence="2">Pimeloyl-ACP methyl ester carboxylesterase</fullName>
    </submittedName>
</protein>
<dbReference type="SUPFAM" id="SSF53474">
    <property type="entry name" value="alpha/beta-Hydrolases"/>
    <property type="match status" value="1"/>
</dbReference>
<dbReference type="PANTHER" id="PTHR43194:SF2">
    <property type="entry name" value="PEROXISOMAL MEMBRANE PROTEIN LPX1"/>
    <property type="match status" value="1"/>
</dbReference>
<dbReference type="InterPro" id="IPR000639">
    <property type="entry name" value="Epox_hydrolase-like"/>
</dbReference>
<dbReference type="InterPro" id="IPR050228">
    <property type="entry name" value="Carboxylesterase_BioH"/>
</dbReference>
<dbReference type="InterPro" id="IPR000073">
    <property type="entry name" value="AB_hydrolase_1"/>
</dbReference>
<dbReference type="RefSeq" id="WP_030427716.1">
    <property type="nucleotide sequence ID" value="NZ_JOEF01000002.1"/>
</dbReference>
<evidence type="ECO:0000259" key="1">
    <source>
        <dbReference type="Pfam" id="PF12697"/>
    </source>
</evidence>
<dbReference type="PANTHER" id="PTHR43194">
    <property type="entry name" value="HYDROLASE ALPHA/BETA FOLD FAMILY"/>
    <property type="match status" value="1"/>
</dbReference>
<keyword evidence="3" id="KW-1185">Reference proteome</keyword>
<sequence>MTVPFPSPLTPHRGARVELPSRYGPIAALRAEPDPTTDLGAVALLVPGYPGSKEDFAPLLDPISDAGFEVVAIDLPGLNESAGPEDEAAYRPGALGEVVAELITDLGQGESRPVLLLGHSFGGLVARAAVLAGARIAGLTLLCSGPSELPDGDRRQAINEGEPILRTKGMAAAQELREARDARRPGWAHVPQRLKEFYRRRFLASKPAGLLGMADGLRHEPDLVPKLGVVLQSTGTPSLVVCGEGDDVWPVSAQRDMAERLDADFAVLAGAGHSPNVENPEALLATLLPTWRAWLTEKGS</sequence>
<name>A0A1G9YIC2_ALLAB</name>
<reference evidence="2 3" key="1">
    <citation type="submission" date="2016-10" db="EMBL/GenBank/DDBJ databases">
        <authorList>
            <person name="de Groot N.N."/>
        </authorList>
    </citation>
    <scope>NUCLEOTIDE SEQUENCE [LARGE SCALE GENOMIC DNA]</scope>
    <source>
        <strain evidence="2 3">DSM 44149</strain>
    </source>
</reference>
<dbReference type="AlphaFoldDB" id="A0A1G9YIC2"/>
<dbReference type="PRINTS" id="PR00412">
    <property type="entry name" value="EPOXHYDRLASE"/>
</dbReference>
<evidence type="ECO:0000313" key="2">
    <source>
        <dbReference type="EMBL" id="SDN08245.1"/>
    </source>
</evidence>
<organism evidence="2 3">
    <name type="scientific">Allokutzneria albata</name>
    <name type="common">Kibdelosporangium albatum</name>
    <dbReference type="NCBI Taxonomy" id="211114"/>
    <lineage>
        <taxon>Bacteria</taxon>
        <taxon>Bacillati</taxon>
        <taxon>Actinomycetota</taxon>
        <taxon>Actinomycetes</taxon>
        <taxon>Pseudonocardiales</taxon>
        <taxon>Pseudonocardiaceae</taxon>
        <taxon>Allokutzneria</taxon>
    </lineage>
</organism>
<feature type="domain" description="AB hydrolase-1" evidence="1">
    <location>
        <begin position="44"/>
        <end position="285"/>
    </location>
</feature>
<evidence type="ECO:0000313" key="3">
    <source>
        <dbReference type="Proteomes" id="UP000183376"/>
    </source>
</evidence>
<accession>A0A1G9YIC2</accession>
<dbReference type="InterPro" id="IPR029058">
    <property type="entry name" value="AB_hydrolase_fold"/>
</dbReference>
<gene>
    <name evidence="2" type="ORF">SAMN04489726_4814</name>
</gene>
<dbReference type="STRING" id="211114.SAMN04489726_4814"/>